<organism evidence="1">
    <name type="scientific">Homalodisca liturata</name>
    <dbReference type="NCBI Taxonomy" id="320908"/>
    <lineage>
        <taxon>Eukaryota</taxon>
        <taxon>Metazoa</taxon>
        <taxon>Ecdysozoa</taxon>
        <taxon>Arthropoda</taxon>
        <taxon>Hexapoda</taxon>
        <taxon>Insecta</taxon>
        <taxon>Pterygota</taxon>
        <taxon>Neoptera</taxon>
        <taxon>Paraneoptera</taxon>
        <taxon>Hemiptera</taxon>
        <taxon>Auchenorrhyncha</taxon>
        <taxon>Membracoidea</taxon>
        <taxon>Cicadellidae</taxon>
        <taxon>Cicadellinae</taxon>
        <taxon>Proconiini</taxon>
        <taxon>Homalodisca</taxon>
    </lineage>
</organism>
<gene>
    <name evidence="1" type="ORF">g.2556</name>
</gene>
<proteinExistence type="predicted"/>
<name>A0A1B6J003_9HEMI</name>
<protein>
    <submittedName>
        <fullName evidence="1">Uncharacterized protein</fullName>
    </submittedName>
</protein>
<reference evidence="1" key="1">
    <citation type="submission" date="2015-11" db="EMBL/GenBank/DDBJ databases">
        <title>De novo transcriptome assembly of four potential Pierce s Disease insect vectors from Arizona vineyards.</title>
        <authorList>
            <person name="Tassone E.E."/>
        </authorList>
    </citation>
    <scope>NUCLEOTIDE SEQUENCE</scope>
</reference>
<accession>A0A1B6J003</accession>
<evidence type="ECO:0000313" key="1">
    <source>
        <dbReference type="EMBL" id="JAS92497.1"/>
    </source>
</evidence>
<feature type="non-terminal residue" evidence="1">
    <location>
        <position position="1"/>
    </location>
</feature>
<sequence length="114" mass="13168">ENSSAKPGINKFSVKEVETKDIFDFKLFWKTYYKKSCISQETRSKRVPKEKKIRFEISSYKQLTFDKNQFGIILASKTIDSIVTHSFKMCKDQNQKPTLPPPVCYPAGKVPIKA</sequence>
<feature type="non-terminal residue" evidence="1">
    <location>
        <position position="114"/>
    </location>
</feature>
<dbReference type="EMBL" id="GECU01015209">
    <property type="protein sequence ID" value="JAS92497.1"/>
    <property type="molecule type" value="Transcribed_RNA"/>
</dbReference>
<dbReference type="AlphaFoldDB" id="A0A1B6J003"/>